<evidence type="ECO:0000256" key="8">
    <source>
        <dbReference type="HAMAP-Rule" id="MF_00158"/>
    </source>
</evidence>
<feature type="binding site" evidence="8">
    <location>
        <position position="153"/>
    </location>
    <ligand>
        <name>(R)-pantoate</name>
        <dbReference type="ChEBI" id="CHEBI:15980"/>
    </ligand>
</feature>
<dbReference type="GO" id="GO:0005524">
    <property type="term" value="F:ATP binding"/>
    <property type="evidence" value="ECO:0007669"/>
    <property type="project" value="UniProtKB-KW"/>
</dbReference>
<accession>A0A5C5YNH1</accession>
<gene>
    <name evidence="8 9" type="primary">panC</name>
    <name evidence="9" type="ORF">CA13_68930</name>
</gene>
<evidence type="ECO:0000256" key="4">
    <source>
        <dbReference type="ARBA" id="ARBA00022655"/>
    </source>
</evidence>
<sequence length="281" mass="31207">MQRLLTPEQARSFVLSHRFEGRTVGLVPTMGALHKGHLSLVRQSQQQCDVTVATIFVNPTQFGPSEDLDKYPRLLEHDCELLEREGTAAVFLPSNEAMYANGYSTFVDPPKVAQRLEGECRPGHFRGVATVVLKLSQILPATHAFFGRKDYQQLKVIQAMLRDLSVGIIAVPCETVREQDGLAMSSRNRYLSDEQRSQSLRLSKALSKAKQLADSGEQSIDVIEEAMQEELRRDGGVDRIDYATVVNAETLDPLSKLDQPAVALIAAFVGKTRLIDNQTIL</sequence>
<evidence type="ECO:0000313" key="10">
    <source>
        <dbReference type="Proteomes" id="UP000315010"/>
    </source>
</evidence>
<evidence type="ECO:0000256" key="2">
    <source>
        <dbReference type="ARBA" id="ARBA00009256"/>
    </source>
</evidence>
<dbReference type="EC" id="6.3.2.1" evidence="8"/>
<dbReference type="Pfam" id="PF02569">
    <property type="entry name" value="Pantoate_ligase"/>
    <property type="match status" value="1"/>
</dbReference>
<comment type="miscellaneous">
    <text evidence="8">The reaction proceeds by a bi uni uni bi ping pong mechanism.</text>
</comment>
<dbReference type="Gene3D" id="3.40.50.620">
    <property type="entry name" value="HUPs"/>
    <property type="match status" value="1"/>
</dbReference>
<dbReference type="GO" id="GO:0005829">
    <property type="term" value="C:cytosol"/>
    <property type="evidence" value="ECO:0007669"/>
    <property type="project" value="TreeGrafter"/>
</dbReference>
<evidence type="ECO:0000313" key="9">
    <source>
        <dbReference type="EMBL" id="TWT76399.1"/>
    </source>
</evidence>
<comment type="caution">
    <text evidence="9">The sequence shown here is derived from an EMBL/GenBank/DDBJ whole genome shotgun (WGS) entry which is preliminary data.</text>
</comment>
<evidence type="ECO:0000256" key="7">
    <source>
        <dbReference type="ARBA" id="ARBA00048258"/>
    </source>
</evidence>
<name>A0A5C5YNH1_9BACT</name>
<dbReference type="GO" id="GO:0004592">
    <property type="term" value="F:pantoate-beta-alanine ligase activity"/>
    <property type="evidence" value="ECO:0007669"/>
    <property type="project" value="UniProtKB-UniRule"/>
</dbReference>
<dbReference type="Gene3D" id="3.30.1300.10">
    <property type="entry name" value="Pantoate-beta-alanine ligase, C-terminal domain"/>
    <property type="match status" value="1"/>
</dbReference>
<reference evidence="9 10" key="1">
    <citation type="submission" date="2019-02" db="EMBL/GenBank/DDBJ databases">
        <title>Deep-cultivation of Planctomycetes and their phenomic and genomic characterization uncovers novel biology.</title>
        <authorList>
            <person name="Wiegand S."/>
            <person name="Jogler M."/>
            <person name="Boedeker C."/>
            <person name="Pinto D."/>
            <person name="Vollmers J."/>
            <person name="Rivas-Marin E."/>
            <person name="Kohn T."/>
            <person name="Peeters S.H."/>
            <person name="Heuer A."/>
            <person name="Rast P."/>
            <person name="Oberbeckmann S."/>
            <person name="Bunk B."/>
            <person name="Jeske O."/>
            <person name="Meyerdierks A."/>
            <person name="Storesund J.E."/>
            <person name="Kallscheuer N."/>
            <person name="Luecker S."/>
            <person name="Lage O.M."/>
            <person name="Pohl T."/>
            <person name="Merkel B.J."/>
            <person name="Hornburger P."/>
            <person name="Mueller R.-W."/>
            <person name="Bruemmer F."/>
            <person name="Labrenz M."/>
            <person name="Spormann A.M."/>
            <person name="Op Den Camp H."/>
            <person name="Overmann J."/>
            <person name="Amann R."/>
            <person name="Jetten M.S.M."/>
            <person name="Mascher T."/>
            <person name="Medema M.H."/>
            <person name="Devos D.P."/>
            <person name="Kaster A.-K."/>
            <person name="Ovreas L."/>
            <person name="Rohde M."/>
            <person name="Galperin M.Y."/>
            <person name="Jogler C."/>
        </authorList>
    </citation>
    <scope>NUCLEOTIDE SEQUENCE [LARGE SCALE GENOMIC DNA]</scope>
    <source>
        <strain evidence="9 10">CA13</strain>
    </source>
</reference>
<feature type="binding site" evidence="8">
    <location>
        <begin position="147"/>
        <end position="150"/>
    </location>
    <ligand>
        <name>ATP</name>
        <dbReference type="ChEBI" id="CHEBI:30616"/>
    </ligand>
</feature>
<comment type="pathway">
    <text evidence="1 8">Cofactor biosynthesis; (R)-pantothenate biosynthesis; (R)-pantothenate from (R)-pantoate and beta-alanine: step 1/1.</text>
</comment>
<feature type="active site" description="Proton donor" evidence="8">
    <location>
        <position position="37"/>
    </location>
</feature>
<organism evidence="9 10">
    <name type="scientific">Novipirellula herctigrandis</name>
    <dbReference type="NCBI Taxonomy" id="2527986"/>
    <lineage>
        <taxon>Bacteria</taxon>
        <taxon>Pseudomonadati</taxon>
        <taxon>Planctomycetota</taxon>
        <taxon>Planctomycetia</taxon>
        <taxon>Pirellulales</taxon>
        <taxon>Pirellulaceae</taxon>
        <taxon>Novipirellula</taxon>
    </lineage>
</organism>
<keyword evidence="4 8" id="KW-0566">Pantothenate biosynthesis</keyword>
<comment type="subcellular location">
    <subcellularLocation>
        <location evidence="8">Cytoplasm</location>
    </subcellularLocation>
</comment>
<feature type="binding site" evidence="8">
    <location>
        <begin position="184"/>
        <end position="187"/>
    </location>
    <ligand>
        <name>ATP</name>
        <dbReference type="ChEBI" id="CHEBI:30616"/>
    </ligand>
</feature>
<dbReference type="UniPathway" id="UPA00028">
    <property type="reaction ID" value="UER00005"/>
</dbReference>
<dbReference type="PANTHER" id="PTHR21299">
    <property type="entry name" value="CYTIDYLATE KINASE/PANTOATE-BETA-ALANINE LIGASE"/>
    <property type="match status" value="1"/>
</dbReference>
<dbReference type="PANTHER" id="PTHR21299:SF1">
    <property type="entry name" value="PANTOATE--BETA-ALANINE LIGASE"/>
    <property type="match status" value="1"/>
</dbReference>
<feature type="binding site" evidence="8">
    <location>
        <position position="61"/>
    </location>
    <ligand>
        <name>(R)-pantoate</name>
        <dbReference type="ChEBI" id="CHEBI:15980"/>
    </ligand>
</feature>
<evidence type="ECO:0000256" key="1">
    <source>
        <dbReference type="ARBA" id="ARBA00004990"/>
    </source>
</evidence>
<feature type="binding site" evidence="8">
    <location>
        <position position="176"/>
    </location>
    <ligand>
        <name>ATP</name>
        <dbReference type="ChEBI" id="CHEBI:30616"/>
    </ligand>
</feature>
<keyword evidence="5 8" id="KW-0547">Nucleotide-binding</keyword>
<evidence type="ECO:0000256" key="3">
    <source>
        <dbReference type="ARBA" id="ARBA00022598"/>
    </source>
</evidence>
<evidence type="ECO:0000256" key="5">
    <source>
        <dbReference type="ARBA" id="ARBA00022741"/>
    </source>
</evidence>
<comment type="catalytic activity">
    <reaction evidence="7 8">
        <text>(R)-pantoate + beta-alanine + ATP = (R)-pantothenate + AMP + diphosphate + H(+)</text>
        <dbReference type="Rhea" id="RHEA:10912"/>
        <dbReference type="ChEBI" id="CHEBI:15378"/>
        <dbReference type="ChEBI" id="CHEBI:15980"/>
        <dbReference type="ChEBI" id="CHEBI:29032"/>
        <dbReference type="ChEBI" id="CHEBI:30616"/>
        <dbReference type="ChEBI" id="CHEBI:33019"/>
        <dbReference type="ChEBI" id="CHEBI:57966"/>
        <dbReference type="ChEBI" id="CHEBI:456215"/>
        <dbReference type="EC" id="6.3.2.1"/>
    </reaction>
</comment>
<comment type="function">
    <text evidence="8">Catalyzes the condensation of pantoate with beta-alanine in an ATP-dependent reaction via a pantoyl-adenylate intermediate.</text>
</comment>
<comment type="subunit">
    <text evidence="8">Homodimer.</text>
</comment>
<dbReference type="AlphaFoldDB" id="A0A5C5YNH1"/>
<dbReference type="SUPFAM" id="SSF52374">
    <property type="entry name" value="Nucleotidylyl transferase"/>
    <property type="match status" value="1"/>
</dbReference>
<dbReference type="NCBIfam" id="TIGR00018">
    <property type="entry name" value="panC"/>
    <property type="match status" value="1"/>
</dbReference>
<feature type="binding site" evidence="8">
    <location>
        <begin position="30"/>
        <end position="37"/>
    </location>
    <ligand>
        <name>ATP</name>
        <dbReference type="ChEBI" id="CHEBI:30616"/>
    </ligand>
</feature>
<keyword evidence="10" id="KW-1185">Reference proteome</keyword>
<evidence type="ECO:0000256" key="6">
    <source>
        <dbReference type="ARBA" id="ARBA00022840"/>
    </source>
</evidence>
<comment type="similarity">
    <text evidence="2 8">Belongs to the pantothenate synthetase family.</text>
</comment>
<dbReference type="InterPro" id="IPR003721">
    <property type="entry name" value="Pantoate_ligase"/>
</dbReference>
<dbReference type="GO" id="GO:0015940">
    <property type="term" value="P:pantothenate biosynthetic process"/>
    <property type="evidence" value="ECO:0007669"/>
    <property type="project" value="UniProtKB-UniRule"/>
</dbReference>
<proteinExistence type="inferred from homology"/>
<dbReference type="EMBL" id="SJPJ01000002">
    <property type="protein sequence ID" value="TWT76399.1"/>
    <property type="molecule type" value="Genomic_DNA"/>
</dbReference>
<keyword evidence="3 8" id="KW-0436">Ligase</keyword>
<protein>
    <recommendedName>
        <fullName evidence="8">Pantothenate synthetase</fullName>
        <shortName evidence="8">PS</shortName>
        <ecNumber evidence="8">6.3.2.1</ecNumber>
    </recommendedName>
    <alternativeName>
        <fullName evidence="8">Pantoate--beta-alanine ligase</fullName>
    </alternativeName>
    <alternativeName>
        <fullName evidence="8">Pantoate-activating enzyme</fullName>
    </alternativeName>
</protein>
<keyword evidence="6 8" id="KW-0067">ATP-binding</keyword>
<dbReference type="CDD" id="cd00560">
    <property type="entry name" value="PanC"/>
    <property type="match status" value="1"/>
</dbReference>
<dbReference type="InterPro" id="IPR014729">
    <property type="entry name" value="Rossmann-like_a/b/a_fold"/>
</dbReference>
<dbReference type="HAMAP" id="MF_00158">
    <property type="entry name" value="PanC"/>
    <property type="match status" value="1"/>
</dbReference>
<feature type="binding site" evidence="8">
    <location>
        <position position="61"/>
    </location>
    <ligand>
        <name>beta-alanine</name>
        <dbReference type="ChEBI" id="CHEBI:57966"/>
    </ligand>
</feature>
<dbReference type="InterPro" id="IPR042176">
    <property type="entry name" value="Pantoate_ligase_C"/>
</dbReference>
<dbReference type="FunFam" id="3.30.1300.10:FF:000001">
    <property type="entry name" value="Pantothenate synthetase"/>
    <property type="match status" value="1"/>
</dbReference>
<dbReference type="RefSeq" id="WP_146404176.1">
    <property type="nucleotide sequence ID" value="NZ_SJPJ01000002.1"/>
</dbReference>
<dbReference type="OrthoDB" id="9773087at2"/>
<keyword evidence="8" id="KW-0963">Cytoplasm</keyword>
<dbReference type="Proteomes" id="UP000315010">
    <property type="component" value="Unassembled WGS sequence"/>
</dbReference>